<dbReference type="GO" id="GO:0005737">
    <property type="term" value="C:cytoplasm"/>
    <property type="evidence" value="ECO:0007669"/>
    <property type="project" value="UniProtKB-SubCell"/>
</dbReference>
<name>A0A413FJW3_9FIRM</name>
<dbReference type="Proteomes" id="UP000283880">
    <property type="component" value="Unassembled WGS sequence"/>
</dbReference>
<comment type="subcellular location">
    <subcellularLocation>
        <location evidence="1">Cytoplasm</location>
    </subcellularLocation>
</comment>
<keyword evidence="4" id="KW-0762">Sugar transport</keyword>
<dbReference type="Pfam" id="PF03830">
    <property type="entry name" value="PTSIIB_sorb"/>
    <property type="match status" value="1"/>
</dbReference>
<reference evidence="9 10" key="1">
    <citation type="submission" date="2018-08" db="EMBL/GenBank/DDBJ databases">
        <title>A genome reference for cultivated species of the human gut microbiota.</title>
        <authorList>
            <person name="Zou Y."/>
            <person name="Xue W."/>
            <person name="Luo G."/>
        </authorList>
    </citation>
    <scope>NUCLEOTIDE SEQUENCE [LARGE SCALE GENOMIC DNA]</scope>
    <source>
        <strain evidence="9 10">AF04-15</strain>
    </source>
</reference>
<evidence type="ECO:0000256" key="4">
    <source>
        <dbReference type="ARBA" id="ARBA00022597"/>
    </source>
</evidence>
<dbReference type="InterPro" id="IPR004720">
    <property type="entry name" value="PTS_IIB_sorbose-sp"/>
</dbReference>
<evidence type="ECO:0000256" key="1">
    <source>
        <dbReference type="ARBA" id="ARBA00004496"/>
    </source>
</evidence>
<evidence type="ECO:0000313" key="10">
    <source>
        <dbReference type="Proteomes" id="UP000283880"/>
    </source>
</evidence>
<dbReference type="GO" id="GO:0009401">
    <property type="term" value="P:phosphoenolpyruvate-dependent sugar phosphotransferase system"/>
    <property type="evidence" value="ECO:0007669"/>
    <property type="project" value="UniProtKB-KW"/>
</dbReference>
<sequence length="161" mass="18303">MIVLIRVDERLIHGEIVYSWKNAVRYDSLVVVSDEVAGNEMRKTALRIGCPQDVKVAIRSVADAIKMLNDPRLSKYRTMVLCEETVTALKVYEGIAERPEFNVGYMKPREGRQELTKGVHVTREEAEAIRRVKDMGVKINLQRVPTAPAASYEKAVEKLKF</sequence>
<dbReference type="RefSeq" id="WP_007714115.1">
    <property type="nucleotide sequence ID" value="NZ_BAABXR010000002.1"/>
</dbReference>
<proteinExistence type="predicted"/>
<accession>A0A413FJW3</accession>
<comment type="caution">
    <text evidence="9">The sequence shown here is derived from an EMBL/GenBank/DDBJ whole genome shotgun (WGS) entry which is preliminary data.</text>
</comment>
<dbReference type="PROSITE" id="PS51101">
    <property type="entry name" value="PTS_EIIB_TYPE_4"/>
    <property type="match status" value="1"/>
</dbReference>
<keyword evidence="7" id="KW-0418">Kinase</keyword>
<dbReference type="Gene3D" id="3.40.35.10">
    <property type="entry name" value="Phosphotransferase system, sorbose subfamily IIB component"/>
    <property type="match status" value="1"/>
</dbReference>
<dbReference type="SUPFAM" id="SSF52728">
    <property type="entry name" value="PTS IIb component"/>
    <property type="match status" value="1"/>
</dbReference>
<dbReference type="OrthoDB" id="9788818at2"/>
<protein>
    <submittedName>
        <fullName evidence="9">PTS mannose/fructose/sorbose transporter subunit IIB</fullName>
    </submittedName>
</protein>
<evidence type="ECO:0000256" key="6">
    <source>
        <dbReference type="ARBA" id="ARBA00022683"/>
    </source>
</evidence>
<feature type="domain" description="PTS EIIB type-4" evidence="8">
    <location>
        <begin position="1"/>
        <end position="161"/>
    </location>
</feature>
<evidence type="ECO:0000256" key="5">
    <source>
        <dbReference type="ARBA" id="ARBA00022679"/>
    </source>
</evidence>
<organism evidence="9 10">
    <name type="scientific">Enterocloster asparagiformis</name>
    <dbReference type="NCBI Taxonomy" id="333367"/>
    <lineage>
        <taxon>Bacteria</taxon>
        <taxon>Bacillati</taxon>
        <taxon>Bacillota</taxon>
        <taxon>Clostridia</taxon>
        <taxon>Lachnospirales</taxon>
        <taxon>Lachnospiraceae</taxon>
        <taxon>Enterocloster</taxon>
    </lineage>
</organism>
<evidence type="ECO:0000313" key="9">
    <source>
        <dbReference type="EMBL" id="RGX32124.1"/>
    </source>
</evidence>
<keyword evidence="5" id="KW-0808">Transferase</keyword>
<keyword evidence="6" id="KW-0598">Phosphotransferase system</keyword>
<dbReference type="AlphaFoldDB" id="A0A413FJW3"/>
<evidence type="ECO:0000256" key="3">
    <source>
        <dbReference type="ARBA" id="ARBA00022490"/>
    </source>
</evidence>
<dbReference type="InterPro" id="IPR036667">
    <property type="entry name" value="PTS_IIB_sorbose-sp_sf"/>
</dbReference>
<keyword evidence="3" id="KW-0963">Cytoplasm</keyword>
<gene>
    <name evidence="9" type="ORF">DWV29_04890</name>
</gene>
<evidence type="ECO:0000256" key="2">
    <source>
        <dbReference type="ARBA" id="ARBA00022448"/>
    </source>
</evidence>
<evidence type="ECO:0000259" key="8">
    <source>
        <dbReference type="PROSITE" id="PS51101"/>
    </source>
</evidence>
<keyword evidence="2" id="KW-0813">Transport</keyword>
<dbReference type="GO" id="GO:0016301">
    <property type="term" value="F:kinase activity"/>
    <property type="evidence" value="ECO:0007669"/>
    <property type="project" value="UniProtKB-KW"/>
</dbReference>
<evidence type="ECO:0000256" key="7">
    <source>
        <dbReference type="ARBA" id="ARBA00022777"/>
    </source>
</evidence>
<dbReference type="EMBL" id="QSBM01000002">
    <property type="protein sequence ID" value="RGX32124.1"/>
    <property type="molecule type" value="Genomic_DNA"/>
</dbReference>
<dbReference type="GO" id="GO:0008982">
    <property type="term" value="F:protein-N(PI)-phosphohistidine-sugar phosphotransferase activity"/>
    <property type="evidence" value="ECO:0007669"/>
    <property type="project" value="InterPro"/>
</dbReference>